<dbReference type="SUPFAM" id="SSF110997">
    <property type="entry name" value="Sporulation related repeat"/>
    <property type="match status" value="1"/>
</dbReference>
<sequence>MRRNRRGFRKESKYKKFLLVLIFCILLPVVAVYGGFYASRYVILPAIMWNEDEVKKETIVEDTQEKKVESKEESTKVEKSPSKSEGTEYAIKGMTIYGIQIGSFANMENAKIQLKELEDKNIMGRIVEKNNFKVIVGFGSKRETIDKIMPIVKEDFKEAFVFEQYIEEKKIIGENSDKEHFVKLNEINKKVFEEMEKIEEYLVESKGTDVELNSSGIEKNIKEIKGLEKELEDINISNKGKEFKEKYTNIMGEFTKSLSNQISSDNVEKSIIGFLDKYSKLHTNN</sequence>
<evidence type="ECO:0000256" key="1">
    <source>
        <dbReference type="SAM" id="MobiDB-lite"/>
    </source>
</evidence>
<evidence type="ECO:0000313" key="3">
    <source>
        <dbReference type="EMBL" id="PAB61392.1"/>
    </source>
</evidence>
<dbReference type="OrthoDB" id="1951690at2"/>
<dbReference type="InterPro" id="IPR036680">
    <property type="entry name" value="SPOR-like_sf"/>
</dbReference>
<organism evidence="3 4">
    <name type="scientific">Anaeromicrobium sediminis</name>
    <dbReference type="NCBI Taxonomy" id="1478221"/>
    <lineage>
        <taxon>Bacteria</taxon>
        <taxon>Bacillati</taxon>
        <taxon>Bacillota</taxon>
        <taxon>Clostridia</taxon>
        <taxon>Peptostreptococcales</taxon>
        <taxon>Thermotaleaceae</taxon>
        <taxon>Anaeromicrobium</taxon>
    </lineage>
</organism>
<name>A0A267MPN7_9FIRM</name>
<dbReference type="RefSeq" id="WP_095130763.1">
    <property type="nucleotide sequence ID" value="NZ_NIBG01000001.1"/>
</dbReference>
<evidence type="ECO:0000313" key="4">
    <source>
        <dbReference type="Proteomes" id="UP000216024"/>
    </source>
</evidence>
<feature type="domain" description="SPOR" evidence="2">
    <location>
        <begin position="96"/>
        <end position="161"/>
    </location>
</feature>
<dbReference type="Proteomes" id="UP000216024">
    <property type="component" value="Unassembled WGS sequence"/>
</dbReference>
<dbReference type="InterPro" id="IPR007730">
    <property type="entry name" value="SPOR-like_dom"/>
</dbReference>
<dbReference type="GO" id="GO:0042834">
    <property type="term" value="F:peptidoglycan binding"/>
    <property type="evidence" value="ECO:0007669"/>
    <property type="project" value="InterPro"/>
</dbReference>
<dbReference type="Gene3D" id="3.30.70.1070">
    <property type="entry name" value="Sporulation related repeat"/>
    <property type="match status" value="1"/>
</dbReference>
<accession>A0A267MPN7</accession>
<keyword evidence="4" id="KW-1185">Reference proteome</keyword>
<protein>
    <recommendedName>
        <fullName evidence="2">SPOR domain-containing protein</fullName>
    </recommendedName>
</protein>
<feature type="region of interest" description="Disordered" evidence="1">
    <location>
        <begin position="60"/>
        <end position="82"/>
    </location>
</feature>
<dbReference type="AlphaFoldDB" id="A0A267MPN7"/>
<comment type="caution">
    <text evidence="3">The sequence shown here is derived from an EMBL/GenBank/DDBJ whole genome shotgun (WGS) entry which is preliminary data.</text>
</comment>
<reference evidence="3 4" key="1">
    <citation type="submission" date="2017-06" db="EMBL/GenBank/DDBJ databases">
        <title>Draft genome sequence of anaerobic fermentative bacterium Anaeromicrobium sediminis DY2726D isolated from West Pacific Ocean sediments.</title>
        <authorList>
            <person name="Zeng X."/>
        </authorList>
    </citation>
    <scope>NUCLEOTIDE SEQUENCE [LARGE SCALE GENOMIC DNA]</scope>
    <source>
        <strain evidence="3 4">DY2726D</strain>
    </source>
</reference>
<dbReference type="EMBL" id="NIBG01000001">
    <property type="protein sequence ID" value="PAB61392.1"/>
    <property type="molecule type" value="Genomic_DNA"/>
</dbReference>
<evidence type="ECO:0000259" key="2">
    <source>
        <dbReference type="Pfam" id="PF05036"/>
    </source>
</evidence>
<proteinExistence type="predicted"/>
<dbReference type="Pfam" id="PF05036">
    <property type="entry name" value="SPOR"/>
    <property type="match status" value="1"/>
</dbReference>
<gene>
    <name evidence="3" type="ORF">CCE28_02890</name>
</gene>